<dbReference type="eggNOG" id="COG2318">
    <property type="taxonomic scope" value="Bacteria"/>
</dbReference>
<dbReference type="EMBL" id="CP001618">
    <property type="protein sequence ID" value="ACQ78512.1"/>
    <property type="molecule type" value="Genomic_DNA"/>
</dbReference>
<proteinExistence type="predicted"/>
<evidence type="ECO:0000313" key="2">
    <source>
        <dbReference type="Proteomes" id="UP000007962"/>
    </source>
</evidence>
<organism evidence="1 2">
    <name type="scientific">Beutenbergia cavernae (strain ATCC BAA-8 / DSM 12333 / CCUG 43141 / JCM 11478 / NBRC 16432 / NCIMB 13614 / HKI 0122)</name>
    <dbReference type="NCBI Taxonomy" id="471853"/>
    <lineage>
        <taxon>Bacteria</taxon>
        <taxon>Bacillati</taxon>
        <taxon>Actinomycetota</taxon>
        <taxon>Actinomycetes</taxon>
        <taxon>Micrococcales</taxon>
        <taxon>Beutenbergiaceae</taxon>
        <taxon>Beutenbergia</taxon>
    </lineage>
</organism>
<dbReference type="KEGG" id="bcv:Bcav_0247"/>
<accession>C5BVS2</accession>
<dbReference type="RefSeq" id="WP_012725292.1">
    <property type="nucleotide sequence ID" value="NC_012669.1"/>
</dbReference>
<name>C5BVS2_BEUC1</name>
<dbReference type="SUPFAM" id="SSF109854">
    <property type="entry name" value="DinB/YfiT-like putative metalloenzymes"/>
    <property type="match status" value="1"/>
</dbReference>
<evidence type="ECO:0000313" key="1">
    <source>
        <dbReference type="EMBL" id="ACQ78512.1"/>
    </source>
</evidence>
<dbReference type="OrthoDB" id="4548523at2"/>
<dbReference type="InterPro" id="IPR007061">
    <property type="entry name" value="MST-like"/>
</dbReference>
<protein>
    <recommendedName>
        <fullName evidence="3">DinB-like domain-containing protein</fullName>
    </recommendedName>
</protein>
<reference evidence="1 2" key="1">
    <citation type="journal article" date="2009" name="Stand. Genomic Sci.">
        <title>Complete genome sequence of Beutenbergia cavernae type strain (HKI 0122).</title>
        <authorList>
            <person name="Land M."/>
            <person name="Pukall R."/>
            <person name="Abt B."/>
            <person name="Goker M."/>
            <person name="Rohde M."/>
            <person name="Glavina Del Rio T."/>
            <person name="Tice H."/>
            <person name="Copeland A."/>
            <person name="Cheng J.F."/>
            <person name="Lucas S."/>
            <person name="Chen F."/>
            <person name="Nolan M."/>
            <person name="Bruce D."/>
            <person name="Goodwin L."/>
            <person name="Pitluck S."/>
            <person name="Ivanova N."/>
            <person name="Mavromatis K."/>
            <person name="Ovchinnikova G."/>
            <person name="Pati A."/>
            <person name="Chen A."/>
            <person name="Palaniappan K."/>
            <person name="Hauser L."/>
            <person name="Chang Y.J."/>
            <person name="Jefferies C.C."/>
            <person name="Saunders E."/>
            <person name="Brettin T."/>
            <person name="Detter J.C."/>
            <person name="Han C."/>
            <person name="Chain P."/>
            <person name="Bristow J."/>
            <person name="Eisen J.A."/>
            <person name="Markowitz V."/>
            <person name="Hugenholtz P."/>
            <person name="Kyrpides N.C."/>
            <person name="Klenk H.P."/>
            <person name="Lapidus A."/>
        </authorList>
    </citation>
    <scope>NUCLEOTIDE SEQUENCE [LARGE SCALE GENOMIC DNA]</scope>
    <source>
        <strain evidence="2">ATCC BAA-8 / DSM 12333 / NBRC 16432</strain>
    </source>
</reference>
<keyword evidence="2" id="KW-1185">Reference proteome</keyword>
<sequence>MTTTTPTSRTAEDERTLLLTSLAAQRQLLRTATFGLTEDEVRVTPSASTLSLGGLVKHVALTEQDWSDRVRDADRVARGLPSRLDQDGDRTEAWAAYARGFRLDDDETLAGALAFYADVAAETEATVSAVDLDLIVPVPPDPWFAPGEVWTARRVLVHLLAETAQHTGHADIVRESLDGATAYPLRAAAEHWDAGGWVTPWERRRDDAPTG</sequence>
<dbReference type="STRING" id="471853.Bcav_0247"/>
<dbReference type="AlphaFoldDB" id="C5BVS2"/>
<gene>
    <name evidence="1" type="ordered locus">Bcav_0247</name>
</gene>
<dbReference type="InterPro" id="IPR034660">
    <property type="entry name" value="DinB/YfiT-like"/>
</dbReference>
<dbReference type="Pfam" id="PF04978">
    <property type="entry name" value="MST"/>
    <property type="match status" value="1"/>
</dbReference>
<dbReference type="Gene3D" id="1.20.120.450">
    <property type="entry name" value="dinb family like domain"/>
    <property type="match status" value="1"/>
</dbReference>
<evidence type="ECO:0008006" key="3">
    <source>
        <dbReference type="Google" id="ProtNLM"/>
    </source>
</evidence>
<dbReference type="Proteomes" id="UP000007962">
    <property type="component" value="Chromosome"/>
</dbReference>
<dbReference type="HOGENOM" id="CLU_097062_1_0_11"/>